<feature type="coiled-coil region" evidence="10">
    <location>
        <begin position="416"/>
        <end position="447"/>
    </location>
</feature>
<dbReference type="EMBL" id="SJSK01000001">
    <property type="protein sequence ID" value="TCC94415.1"/>
    <property type="molecule type" value="Genomic_DNA"/>
</dbReference>
<keyword evidence="7" id="KW-0067">ATP-binding</keyword>
<keyword evidence="8" id="KW-0902">Two-component regulatory system</keyword>
<evidence type="ECO:0000256" key="10">
    <source>
        <dbReference type="SAM" id="Coils"/>
    </source>
</evidence>
<keyword evidence="4" id="KW-0808">Transferase</keyword>
<comment type="catalytic activity">
    <reaction evidence="1">
        <text>ATP + protein L-histidine = ADP + protein N-phospho-L-histidine.</text>
        <dbReference type="EC" id="2.7.13.3"/>
    </reaction>
</comment>
<feature type="repeat" description="TPR" evidence="9">
    <location>
        <begin position="158"/>
        <end position="191"/>
    </location>
</feature>
<evidence type="ECO:0000256" key="5">
    <source>
        <dbReference type="ARBA" id="ARBA00022741"/>
    </source>
</evidence>
<proteinExistence type="predicted"/>
<evidence type="ECO:0000256" key="7">
    <source>
        <dbReference type="ARBA" id="ARBA00022840"/>
    </source>
</evidence>
<name>A0A4R0N3Q6_9SPHI</name>
<accession>A0A4R0N3Q6</accession>
<keyword evidence="10" id="KW-0175">Coiled coil</keyword>
<evidence type="ECO:0000259" key="13">
    <source>
        <dbReference type="SMART" id="SM00387"/>
    </source>
</evidence>
<evidence type="ECO:0000256" key="9">
    <source>
        <dbReference type="PROSITE-ProRule" id="PRU00339"/>
    </source>
</evidence>
<reference evidence="14 15" key="1">
    <citation type="submission" date="2019-02" db="EMBL/GenBank/DDBJ databases">
        <title>Pedobacter sp. RP-1-13 sp. nov., isolated from Arctic soil.</title>
        <authorList>
            <person name="Dahal R.H."/>
        </authorList>
    </citation>
    <scope>NUCLEOTIDE SEQUENCE [LARGE SCALE GENOMIC DNA]</scope>
    <source>
        <strain evidence="14 15">RP-1-13</strain>
    </source>
</reference>
<feature type="domain" description="Histidine kinase/HSP90-like ATPase" evidence="13">
    <location>
        <begin position="545"/>
        <end position="637"/>
    </location>
</feature>
<dbReference type="Proteomes" id="UP000292884">
    <property type="component" value="Unassembled WGS sequence"/>
</dbReference>
<dbReference type="OrthoDB" id="9778366at2"/>
<dbReference type="SMART" id="SM00028">
    <property type="entry name" value="TPR"/>
    <property type="match status" value="6"/>
</dbReference>
<evidence type="ECO:0000256" key="11">
    <source>
        <dbReference type="SAM" id="Phobius"/>
    </source>
</evidence>
<feature type="transmembrane region" description="Helical" evidence="11">
    <location>
        <begin position="395"/>
        <end position="415"/>
    </location>
</feature>
<dbReference type="GO" id="GO:0005524">
    <property type="term" value="F:ATP binding"/>
    <property type="evidence" value="ECO:0007669"/>
    <property type="project" value="UniProtKB-KW"/>
</dbReference>
<dbReference type="Gene3D" id="1.25.40.10">
    <property type="entry name" value="Tetratricopeptide repeat domain"/>
    <property type="match status" value="2"/>
</dbReference>
<keyword evidence="11" id="KW-0812">Transmembrane</keyword>
<dbReference type="InterPro" id="IPR050482">
    <property type="entry name" value="Sensor_HK_TwoCompSys"/>
</dbReference>
<evidence type="ECO:0000256" key="2">
    <source>
        <dbReference type="ARBA" id="ARBA00012438"/>
    </source>
</evidence>
<dbReference type="EC" id="2.7.13.3" evidence="2"/>
<dbReference type="AlphaFoldDB" id="A0A4R0N3Q6"/>
<dbReference type="InterPro" id="IPR003594">
    <property type="entry name" value="HATPase_dom"/>
</dbReference>
<keyword evidence="15" id="KW-1185">Reference proteome</keyword>
<feature type="signal peptide" evidence="12">
    <location>
        <begin position="1"/>
        <end position="29"/>
    </location>
</feature>
<dbReference type="InterPro" id="IPR019734">
    <property type="entry name" value="TPR_rpt"/>
</dbReference>
<evidence type="ECO:0000256" key="12">
    <source>
        <dbReference type="SAM" id="SignalP"/>
    </source>
</evidence>
<dbReference type="SUPFAM" id="SSF48452">
    <property type="entry name" value="TPR-like"/>
    <property type="match status" value="2"/>
</dbReference>
<keyword evidence="11" id="KW-1133">Transmembrane helix</keyword>
<organism evidence="14 15">
    <name type="scientific">Pedobacter frigiditerrae</name>
    <dbReference type="NCBI Taxonomy" id="2530452"/>
    <lineage>
        <taxon>Bacteria</taxon>
        <taxon>Pseudomonadati</taxon>
        <taxon>Bacteroidota</taxon>
        <taxon>Sphingobacteriia</taxon>
        <taxon>Sphingobacteriales</taxon>
        <taxon>Sphingobacteriaceae</taxon>
        <taxon>Pedobacter</taxon>
    </lineage>
</organism>
<keyword evidence="5" id="KW-0547">Nucleotide-binding</keyword>
<sequence length="643" mass="71423">MALQQLPFIKCKVLAIVFLVFSFSSIASAQNANTQASNIDSLIAQVPGLMRSDKKLALQRMQQIQALSTKFNYKHGLIESAFFRSWLTYRYGSADQCIKSIDSAIKNIPNLSSDAAEVKFYILKGQCFVKKTQFDQAVNNFSTAIKIAERKKDFASKTGALISVGWAYMEDSKPKEAIGFFSEVLSLNPEKTYSNRALVLCNIAACYNILANYTAAEKYALQGVEAARASGSMVDLANGLNILARSNYQRGKFDKAIVYLKEASKAREKVEDPAMLASDYLELADVYLKTKQADQAILYAKKAEAISYVNKIDLKLANAYEALAGGFTAIGDYKNANRYYQKLLAHKDSTGTGNYSKALAELQVKFATEKKVTENLKLKEENLESKLSISNKQKWLIILIAGLLGVVASALYIFYLTRSKYRIQRALEQLNEQKNRTLAVMQTEESERRRIAGDLHDGVCQMLVAASLQLKNAKGDEQKLAKIDGLLDQATAEVRAVSHQMTPELLLNYGLLMAIQQGIERLNDAQNKSKFTLFEHVEFEDIDEMLAVVMYRAFQELTNNVLKHANATAVSVHLIVNEEEALLMIEDNGGGFDSNANKFGLGLKNLESRIKLYGGGLNIDTMVGKGTTSILKFKSPTRKNVLV</sequence>
<evidence type="ECO:0000256" key="8">
    <source>
        <dbReference type="ARBA" id="ARBA00023012"/>
    </source>
</evidence>
<dbReference type="CDD" id="cd16917">
    <property type="entry name" value="HATPase_UhpB-NarQ-NarX-like"/>
    <property type="match status" value="1"/>
</dbReference>
<evidence type="ECO:0000256" key="4">
    <source>
        <dbReference type="ARBA" id="ARBA00022679"/>
    </source>
</evidence>
<dbReference type="GO" id="GO:0000155">
    <property type="term" value="F:phosphorelay sensor kinase activity"/>
    <property type="evidence" value="ECO:0007669"/>
    <property type="project" value="InterPro"/>
</dbReference>
<dbReference type="GO" id="GO:0016020">
    <property type="term" value="C:membrane"/>
    <property type="evidence" value="ECO:0007669"/>
    <property type="project" value="InterPro"/>
</dbReference>
<keyword evidence="12" id="KW-0732">Signal</keyword>
<dbReference type="PANTHER" id="PTHR24421">
    <property type="entry name" value="NITRATE/NITRITE SENSOR PROTEIN NARX-RELATED"/>
    <property type="match status" value="1"/>
</dbReference>
<dbReference type="SMART" id="SM00387">
    <property type="entry name" value="HATPase_c"/>
    <property type="match status" value="1"/>
</dbReference>
<dbReference type="InterPro" id="IPR036890">
    <property type="entry name" value="HATPase_C_sf"/>
</dbReference>
<dbReference type="Gene3D" id="3.30.565.10">
    <property type="entry name" value="Histidine kinase-like ATPase, C-terminal domain"/>
    <property type="match status" value="1"/>
</dbReference>
<dbReference type="InterPro" id="IPR011712">
    <property type="entry name" value="Sig_transdc_His_kin_sub3_dim/P"/>
</dbReference>
<dbReference type="Pfam" id="PF07730">
    <property type="entry name" value="HisKA_3"/>
    <property type="match status" value="1"/>
</dbReference>
<dbReference type="GO" id="GO:0046983">
    <property type="term" value="F:protein dimerization activity"/>
    <property type="evidence" value="ECO:0007669"/>
    <property type="project" value="InterPro"/>
</dbReference>
<keyword evidence="9" id="KW-0802">TPR repeat</keyword>
<feature type="chain" id="PRO_5020610480" description="histidine kinase" evidence="12">
    <location>
        <begin position="30"/>
        <end position="643"/>
    </location>
</feature>
<evidence type="ECO:0000313" key="15">
    <source>
        <dbReference type="Proteomes" id="UP000292884"/>
    </source>
</evidence>
<evidence type="ECO:0000256" key="3">
    <source>
        <dbReference type="ARBA" id="ARBA00022553"/>
    </source>
</evidence>
<comment type="caution">
    <text evidence="14">The sequence shown here is derived from an EMBL/GenBank/DDBJ whole genome shotgun (WGS) entry which is preliminary data.</text>
</comment>
<protein>
    <recommendedName>
        <fullName evidence="2">histidine kinase</fullName>
        <ecNumber evidence="2">2.7.13.3</ecNumber>
    </recommendedName>
</protein>
<evidence type="ECO:0000313" key="14">
    <source>
        <dbReference type="EMBL" id="TCC94415.1"/>
    </source>
</evidence>
<dbReference type="PROSITE" id="PS50005">
    <property type="entry name" value="TPR"/>
    <property type="match status" value="2"/>
</dbReference>
<feature type="repeat" description="TPR" evidence="9">
    <location>
        <begin position="118"/>
        <end position="151"/>
    </location>
</feature>
<dbReference type="RefSeq" id="WP_131552274.1">
    <property type="nucleotide sequence ID" value="NZ_SJSK01000001.1"/>
</dbReference>
<evidence type="ECO:0000256" key="1">
    <source>
        <dbReference type="ARBA" id="ARBA00000085"/>
    </source>
</evidence>
<dbReference type="InterPro" id="IPR011990">
    <property type="entry name" value="TPR-like_helical_dom_sf"/>
</dbReference>
<dbReference type="Gene3D" id="1.20.5.1930">
    <property type="match status" value="1"/>
</dbReference>
<keyword evidence="3" id="KW-0597">Phosphoprotein</keyword>
<evidence type="ECO:0000256" key="6">
    <source>
        <dbReference type="ARBA" id="ARBA00022777"/>
    </source>
</evidence>
<dbReference type="PANTHER" id="PTHR24421:SF10">
    <property type="entry name" value="NITRATE_NITRITE SENSOR PROTEIN NARQ"/>
    <property type="match status" value="1"/>
</dbReference>
<dbReference type="Pfam" id="PF02518">
    <property type="entry name" value="HATPase_c"/>
    <property type="match status" value="1"/>
</dbReference>
<dbReference type="SUPFAM" id="SSF55874">
    <property type="entry name" value="ATPase domain of HSP90 chaperone/DNA topoisomerase II/histidine kinase"/>
    <property type="match status" value="1"/>
</dbReference>
<keyword evidence="11" id="KW-0472">Membrane</keyword>
<gene>
    <name evidence="14" type="ORF">EZ428_06485</name>
</gene>
<keyword evidence="6" id="KW-0418">Kinase</keyword>